<dbReference type="PROSITE" id="PS50162">
    <property type="entry name" value="RECA_2"/>
    <property type="match status" value="1"/>
</dbReference>
<dbReference type="CDD" id="cd19491">
    <property type="entry name" value="XRCC3"/>
    <property type="match status" value="1"/>
</dbReference>
<dbReference type="AlphaFoldDB" id="A0A9N9MXY6"/>
<dbReference type="GO" id="GO:0005657">
    <property type="term" value="C:replication fork"/>
    <property type="evidence" value="ECO:0007669"/>
    <property type="project" value="TreeGrafter"/>
</dbReference>
<dbReference type="OrthoDB" id="1861185at2759"/>
<keyword evidence="9" id="KW-1185">Reference proteome</keyword>
<feature type="domain" description="RecA family profile 1" evidence="7">
    <location>
        <begin position="70"/>
        <end position="241"/>
    </location>
</feature>
<keyword evidence="3" id="KW-0227">DNA damage</keyword>
<comment type="subcellular location">
    <subcellularLocation>
        <location evidence="1">Nucleus</location>
    </subcellularLocation>
</comment>
<keyword evidence="4" id="KW-0067">ATP-binding</keyword>
<evidence type="ECO:0000256" key="3">
    <source>
        <dbReference type="ARBA" id="ARBA00022763"/>
    </source>
</evidence>
<evidence type="ECO:0000259" key="7">
    <source>
        <dbReference type="PROSITE" id="PS50162"/>
    </source>
</evidence>
<dbReference type="GO" id="GO:0000400">
    <property type="term" value="F:four-way junction DNA binding"/>
    <property type="evidence" value="ECO:0007669"/>
    <property type="project" value="TreeGrafter"/>
</dbReference>
<dbReference type="SUPFAM" id="SSF52540">
    <property type="entry name" value="P-loop containing nucleoside triphosphate hydrolases"/>
    <property type="match status" value="1"/>
</dbReference>
<gene>
    <name evidence="8" type="ORF">CEUTPL_LOCUS11766</name>
</gene>
<evidence type="ECO:0000256" key="1">
    <source>
        <dbReference type="ARBA" id="ARBA00004123"/>
    </source>
</evidence>
<evidence type="ECO:0000313" key="9">
    <source>
        <dbReference type="Proteomes" id="UP001152799"/>
    </source>
</evidence>
<protein>
    <recommendedName>
        <fullName evidence="7">RecA family profile 1 domain-containing protein</fullName>
    </recommendedName>
</protein>
<keyword evidence="2" id="KW-0547">Nucleotide-binding</keyword>
<keyword evidence="6" id="KW-0539">Nucleus</keyword>
<dbReference type="GO" id="GO:0005524">
    <property type="term" value="F:ATP binding"/>
    <property type="evidence" value="ECO:0007669"/>
    <property type="project" value="UniProtKB-KW"/>
</dbReference>
<sequence length="280" mass="31452">MDKIKSIIGPEAYSLLEEENLNTFQQIVMTDVNDLQTKTGCSLEEANKMVLTASEEILKDKFITADQIKPCDRISTGCENIDKILLGGLPVNGITEIYGCSGVGKTQFCLQLALNIQLPCQPQTVGKEVLYIATEDVFPSKRLNQLAQFYKAKHKLDFEDQILIVHIADSIQLQKYLVKLPHILSRKNVGLIILDSIAGIFRNETENPKYISRSQDFKLIATTLNNLQDQYNCGILVVNQVTDNVVTGLAEPSLGLSWANNVNCRLFFFFFFLSFTLFTN</sequence>
<dbReference type="GO" id="GO:0045003">
    <property type="term" value="P:double-strand break repair via synthesis-dependent strand annealing"/>
    <property type="evidence" value="ECO:0007669"/>
    <property type="project" value="TreeGrafter"/>
</dbReference>
<organism evidence="8 9">
    <name type="scientific">Ceutorhynchus assimilis</name>
    <name type="common">cabbage seed weevil</name>
    <dbReference type="NCBI Taxonomy" id="467358"/>
    <lineage>
        <taxon>Eukaryota</taxon>
        <taxon>Metazoa</taxon>
        <taxon>Ecdysozoa</taxon>
        <taxon>Arthropoda</taxon>
        <taxon>Hexapoda</taxon>
        <taxon>Insecta</taxon>
        <taxon>Pterygota</taxon>
        <taxon>Neoptera</taxon>
        <taxon>Endopterygota</taxon>
        <taxon>Coleoptera</taxon>
        <taxon>Polyphaga</taxon>
        <taxon>Cucujiformia</taxon>
        <taxon>Curculionidae</taxon>
        <taxon>Ceutorhynchinae</taxon>
        <taxon>Ceutorhynchus</taxon>
    </lineage>
</organism>
<dbReference type="PANTHER" id="PTHR46487:SF1">
    <property type="entry name" value="DNA REPAIR PROTEIN XRCC3"/>
    <property type="match status" value="1"/>
</dbReference>
<evidence type="ECO:0000256" key="5">
    <source>
        <dbReference type="ARBA" id="ARBA00023204"/>
    </source>
</evidence>
<dbReference type="Gene3D" id="3.40.50.300">
    <property type="entry name" value="P-loop containing nucleotide triphosphate hydrolases"/>
    <property type="match status" value="1"/>
</dbReference>
<dbReference type="Pfam" id="PF08423">
    <property type="entry name" value="Rad51"/>
    <property type="match status" value="1"/>
</dbReference>
<evidence type="ECO:0000256" key="4">
    <source>
        <dbReference type="ARBA" id="ARBA00022840"/>
    </source>
</evidence>
<dbReference type="GO" id="GO:0033065">
    <property type="term" value="C:Rad51C-XRCC3 complex"/>
    <property type="evidence" value="ECO:0007669"/>
    <property type="project" value="TreeGrafter"/>
</dbReference>
<dbReference type="GO" id="GO:0140664">
    <property type="term" value="F:ATP-dependent DNA damage sensor activity"/>
    <property type="evidence" value="ECO:0007669"/>
    <property type="project" value="InterPro"/>
</dbReference>
<dbReference type="PIRSF" id="PIRSF005856">
    <property type="entry name" value="Rad51"/>
    <property type="match status" value="1"/>
</dbReference>
<name>A0A9N9MXY6_9CUCU</name>
<reference evidence="8" key="1">
    <citation type="submission" date="2022-01" db="EMBL/GenBank/DDBJ databases">
        <authorList>
            <person name="King R."/>
        </authorList>
    </citation>
    <scope>NUCLEOTIDE SEQUENCE</scope>
</reference>
<evidence type="ECO:0000256" key="2">
    <source>
        <dbReference type="ARBA" id="ARBA00022741"/>
    </source>
</evidence>
<dbReference type="InterPro" id="IPR020588">
    <property type="entry name" value="RecA_ATP-bd"/>
</dbReference>
<dbReference type="InterPro" id="IPR016467">
    <property type="entry name" value="DNA_recomb/repair_RecA-like"/>
</dbReference>
<dbReference type="InterPro" id="IPR047348">
    <property type="entry name" value="XRCC3-like_C"/>
</dbReference>
<dbReference type="InterPro" id="IPR013632">
    <property type="entry name" value="Rad51_C"/>
</dbReference>
<dbReference type="Proteomes" id="UP001152799">
    <property type="component" value="Chromosome 7"/>
</dbReference>
<dbReference type="GO" id="GO:0090656">
    <property type="term" value="P:t-circle formation"/>
    <property type="evidence" value="ECO:0007669"/>
    <property type="project" value="TreeGrafter"/>
</dbReference>
<evidence type="ECO:0000313" key="8">
    <source>
        <dbReference type="EMBL" id="CAG9771330.1"/>
    </source>
</evidence>
<dbReference type="EMBL" id="OU892283">
    <property type="protein sequence ID" value="CAG9771330.1"/>
    <property type="molecule type" value="Genomic_DNA"/>
</dbReference>
<keyword evidence="5" id="KW-0234">DNA repair</keyword>
<dbReference type="InterPro" id="IPR027417">
    <property type="entry name" value="P-loop_NTPase"/>
</dbReference>
<accession>A0A9N9MXY6</accession>
<proteinExistence type="predicted"/>
<dbReference type="GO" id="GO:0000722">
    <property type="term" value="P:telomere maintenance via recombination"/>
    <property type="evidence" value="ECO:0007669"/>
    <property type="project" value="TreeGrafter"/>
</dbReference>
<dbReference type="PANTHER" id="PTHR46487">
    <property type="entry name" value="DNA REPAIR PROTEIN XRCC3"/>
    <property type="match status" value="1"/>
</dbReference>
<dbReference type="GO" id="GO:0071140">
    <property type="term" value="P:resolution of mitotic recombination intermediates"/>
    <property type="evidence" value="ECO:0007669"/>
    <property type="project" value="TreeGrafter"/>
</dbReference>
<evidence type="ECO:0000256" key="6">
    <source>
        <dbReference type="ARBA" id="ARBA00023242"/>
    </source>
</evidence>